<proteinExistence type="predicted"/>
<name>A0A6C0LNH3_9ZZZZ</name>
<accession>A0A6C0LNH3</accession>
<sequence length="73" mass="8941">MENIEIHQKLNNNIEIDPILFKKMSLVFNAIEDGWTIKKIDKSYIFTKKHENRQEVYEEKYLLHFLKTNMRID</sequence>
<organism evidence="1">
    <name type="scientific">viral metagenome</name>
    <dbReference type="NCBI Taxonomy" id="1070528"/>
    <lineage>
        <taxon>unclassified sequences</taxon>
        <taxon>metagenomes</taxon>
        <taxon>organismal metagenomes</taxon>
    </lineage>
</organism>
<dbReference type="EMBL" id="MN740524">
    <property type="protein sequence ID" value="QHU31124.1"/>
    <property type="molecule type" value="Genomic_DNA"/>
</dbReference>
<reference evidence="1" key="1">
    <citation type="journal article" date="2020" name="Nature">
        <title>Giant virus diversity and host interactions through global metagenomics.</title>
        <authorList>
            <person name="Schulz F."/>
            <person name="Roux S."/>
            <person name="Paez-Espino D."/>
            <person name="Jungbluth S."/>
            <person name="Walsh D.A."/>
            <person name="Denef V.J."/>
            <person name="McMahon K.D."/>
            <person name="Konstantinidis K.T."/>
            <person name="Eloe-Fadrosh E.A."/>
            <person name="Kyrpides N.C."/>
            <person name="Woyke T."/>
        </authorList>
    </citation>
    <scope>NUCLEOTIDE SEQUENCE</scope>
    <source>
        <strain evidence="1">GVMAG-M-3300027892-73</strain>
    </source>
</reference>
<dbReference type="AlphaFoldDB" id="A0A6C0LNH3"/>
<evidence type="ECO:0000313" key="1">
    <source>
        <dbReference type="EMBL" id="QHU31124.1"/>
    </source>
</evidence>
<protein>
    <submittedName>
        <fullName evidence="1">Uncharacterized protein</fullName>
    </submittedName>
</protein>